<gene>
    <name evidence="1" type="ORF">MIND_01117400</name>
</gene>
<proteinExistence type="predicted"/>
<dbReference type="GeneID" id="59350251"/>
<dbReference type="EMBL" id="JACAZF010000010">
    <property type="protein sequence ID" value="KAF7293404.1"/>
    <property type="molecule type" value="Genomic_DNA"/>
</dbReference>
<name>A0A8H6S5T6_9AGAR</name>
<dbReference type="AlphaFoldDB" id="A0A8H6S5T6"/>
<organism evidence="1 2">
    <name type="scientific">Mycena indigotica</name>
    <dbReference type="NCBI Taxonomy" id="2126181"/>
    <lineage>
        <taxon>Eukaryota</taxon>
        <taxon>Fungi</taxon>
        <taxon>Dikarya</taxon>
        <taxon>Basidiomycota</taxon>
        <taxon>Agaricomycotina</taxon>
        <taxon>Agaricomycetes</taxon>
        <taxon>Agaricomycetidae</taxon>
        <taxon>Agaricales</taxon>
        <taxon>Marasmiineae</taxon>
        <taxon>Mycenaceae</taxon>
        <taxon>Mycena</taxon>
    </lineage>
</organism>
<protein>
    <submittedName>
        <fullName evidence="1">Uncharacterized protein</fullName>
    </submittedName>
</protein>
<evidence type="ECO:0000313" key="2">
    <source>
        <dbReference type="Proteomes" id="UP000636479"/>
    </source>
</evidence>
<comment type="caution">
    <text evidence="1">The sequence shown here is derived from an EMBL/GenBank/DDBJ whole genome shotgun (WGS) entry which is preliminary data.</text>
</comment>
<sequence length="117" mass="12904">MEQHTTPPYPQPRHAREALPCYGHYRLAALRLVPSPSVKKTATTTIPNATYSFPHLLVARNALVFIYIPLPIAIASKSSLRSLLLLRVDASACLKPAQPDFANHTIGVLPIRCCCPY</sequence>
<evidence type="ECO:0000313" key="1">
    <source>
        <dbReference type="EMBL" id="KAF7293404.1"/>
    </source>
</evidence>
<keyword evidence="2" id="KW-1185">Reference proteome</keyword>
<accession>A0A8H6S5T6</accession>
<dbReference type="Proteomes" id="UP000636479">
    <property type="component" value="Unassembled WGS sequence"/>
</dbReference>
<dbReference type="RefSeq" id="XP_037215567.1">
    <property type="nucleotide sequence ID" value="XM_037367735.1"/>
</dbReference>
<reference evidence="1" key="1">
    <citation type="submission" date="2020-05" db="EMBL/GenBank/DDBJ databases">
        <title>Mycena genomes resolve the evolution of fungal bioluminescence.</title>
        <authorList>
            <person name="Tsai I.J."/>
        </authorList>
    </citation>
    <scope>NUCLEOTIDE SEQUENCE</scope>
    <source>
        <strain evidence="1">171206Taipei</strain>
    </source>
</reference>